<keyword evidence="3" id="KW-1185">Reference proteome</keyword>
<dbReference type="Proteomes" id="UP001302676">
    <property type="component" value="Unassembled WGS sequence"/>
</dbReference>
<dbReference type="PANTHER" id="PTHR38788:SF3">
    <property type="entry name" value="CLR5 DOMAIN-CONTAINING PROTEIN"/>
    <property type="match status" value="1"/>
</dbReference>
<evidence type="ECO:0000259" key="1">
    <source>
        <dbReference type="Pfam" id="PF14420"/>
    </source>
</evidence>
<evidence type="ECO:0000313" key="3">
    <source>
        <dbReference type="Proteomes" id="UP001302676"/>
    </source>
</evidence>
<evidence type="ECO:0000313" key="2">
    <source>
        <dbReference type="EMBL" id="KAK4142560.1"/>
    </source>
</evidence>
<organism evidence="2 3">
    <name type="scientific">Dichotomopilus funicola</name>
    <dbReference type="NCBI Taxonomy" id="1934379"/>
    <lineage>
        <taxon>Eukaryota</taxon>
        <taxon>Fungi</taxon>
        <taxon>Dikarya</taxon>
        <taxon>Ascomycota</taxon>
        <taxon>Pezizomycotina</taxon>
        <taxon>Sordariomycetes</taxon>
        <taxon>Sordariomycetidae</taxon>
        <taxon>Sordariales</taxon>
        <taxon>Chaetomiaceae</taxon>
        <taxon>Dichotomopilus</taxon>
    </lineage>
</organism>
<protein>
    <recommendedName>
        <fullName evidence="1">Clr5 domain-containing protein</fullName>
    </recommendedName>
</protein>
<comment type="caution">
    <text evidence="2">The sequence shown here is derived from an EMBL/GenBank/DDBJ whole genome shotgun (WGS) entry which is preliminary data.</text>
</comment>
<dbReference type="Pfam" id="PF14420">
    <property type="entry name" value="Clr5"/>
    <property type="match status" value="1"/>
</dbReference>
<dbReference type="AlphaFoldDB" id="A0AAN6V1X6"/>
<proteinExistence type="predicted"/>
<gene>
    <name evidence="2" type="ORF">C8A04DRAFT_13119</name>
</gene>
<dbReference type="GeneID" id="87814204"/>
<accession>A0AAN6V1X6</accession>
<feature type="domain" description="Clr5" evidence="1">
    <location>
        <begin position="17"/>
        <end position="70"/>
    </location>
</feature>
<sequence>MAPSKSAKRSMQEQYASAEDWDAQRETISRLYLHEKRSLQEVMEYMAQNHAFFATVKMYRTRIRKWGIDKNNKAAEVAYMLKLKKQRDAQGKASNFFIRGRPVDWEDIERYLARTPDFWAKHGTQPLDGHSKLAKDITCTTPPPESPKLLPASTNLAVLPNLNAARELHVHEEILRFFRVYTEGSFEQGHWRLFSEHNRYFGPGGVEANARLNTWYDKVRNVSDWPGRNAEAVQLINYLLDDLPQFIKDQDFSIFPALMKCCYYLSHSREELGRAVVHFVARLCVIILGEKHPMAMAWARIKSLPKSEYLRVLQGTAKIRLDQLEALQAQGREDENTMAATREYLLVLRLRGKDEAAELERVTEQAKEQVSKSPDKLLTPAQYRLLLGTASSYIARQRFAEASEILDRVGAALPTAAAQDSRSQRVVPTYLFLMGFLRYVTQRMDEASNYFLQTYYTLERVRGPNSSAVADIMLAMIDFPGLLQKPEDIALWHQRFSNVQAQMLVQARKRVRHTASELSEVWDGPIDTDVNTGMW</sequence>
<dbReference type="EMBL" id="MU853596">
    <property type="protein sequence ID" value="KAK4142560.1"/>
    <property type="molecule type" value="Genomic_DNA"/>
</dbReference>
<reference evidence="2" key="2">
    <citation type="submission" date="2023-05" db="EMBL/GenBank/DDBJ databases">
        <authorList>
            <consortium name="Lawrence Berkeley National Laboratory"/>
            <person name="Steindorff A."/>
            <person name="Hensen N."/>
            <person name="Bonometti L."/>
            <person name="Westerberg I."/>
            <person name="Brannstrom I.O."/>
            <person name="Guillou S."/>
            <person name="Cros-Aarteil S."/>
            <person name="Calhoun S."/>
            <person name="Haridas S."/>
            <person name="Kuo A."/>
            <person name="Mondo S."/>
            <person name="Pangilinan J."/>
            <person name="Riley R."/>
            <person name="Labutti K."/>
            <person name="Andreopoulos B."/>
            <person name="Lipzen A."/>
            <person name="Chen C."/>
            <person name="Yanf M."/>
            <person name="Daum C."/>
            <person name="Ng V."/>
            <person name="Clum A."/>
            <person name="Ohm R."/>
            <person name="Martin F."/>
            <person name="Silar P."/>
            <person name="Natvig D."/>
            <person name="Lalanne C."/>
            <person name="Gautier V."/>
            <person name="Ament-Velasquez S.L."/>
            <person name="Kruys A."/>
            <person name="Hutchinson M.I."/>
            <person name="Powell A.J."/>
            <person name="Barry K."/>
            <person name="Miller A.N."/>
            <person name="Grigoriev I.V."/>
            <person name="Debuchy R."/>
            <person name="Gladieux P."/>
            <person name="Thoren M.H."/>
            <person name="Johannesson H."/>
        </authorList>
    </citation>
    <scope>NUCLEOTIDE SEQUENCE</scope>
    <source>
        <strain evidence="2">CBS 141.50</strain>
    </source>
</reference>
<dbReference type="PANTHER" id="PTHR38788">
    <property type="entry name" value="CLR5 DOMAIN-CONTAINING PROTEIN"/>
    <property type="match status" value="1"/>
</dbReference>
<reference evidence="2" key="1">
    <citation type="journal article" date="2023" name="Mol. Phylogenet. Evol.">
        <title>Genome-scale phylogeny and comparative genomics of the fungal order Sordariales.</title>
        <authorList>
            <person name="Hensen N."/>
            <person name="Bonometti L."/>
            <person name="Westerberg I."/>
            <person name="Brannstrom I.O."/>
            <person name="Guillou S."/>
            <person name="Cros-Aarteil S."/>
            <person name="Calhoun S."/>
            <person name="Haridas S."/>
            <person name="Kuo A."/>
            <person name="Mondo S."/>
            <person name="Pangilinan J."/>
            <person name="Riley R."/>
            <person name="LaButti K."/>
            <person name="Andreopoulos B."/>
            <person name="Lipzen A."/>
            <person name="Chen C."/>
            <person name="Yan M."/>
            <person name="Daum C."/>
            <person name="Ng V."/>
            <person name="Clum A."/>
            <person name="Steindorff A."/>
            <person name="Ohm R.A."/>
            <person name="Martin F."/>
            <person name="Silar P."/>
            <person name="Natvig D.O."/>
            <person name="Lalanne C."/>
            <person name="Gautier V."/>
            <person name="Ament-Velasquez S.L."/>
            <person name="Kruys A."/>
            <person name="Hutchinson M.I."/>
            <person name="Powell A.J."/>
            <person name="Barry K."/>
            <person name="Miller A.N."/>
            <person name="Grigoriev I.V."/>
            <person name="Debuchy R."/>
            <person name="Gladieux P."/>
            <person name="Hiltunen Thoren M."/>
            <person name="Johannesson H."/>
        </authorList>
    </citation>
    <scope>NUCLEOTIDE SEQUENCE</scope>
    <source>
        <strain evidence="2">CBS 141.50</strain>
    </source>
</reference>
<dbReference type="InterPro" id="IPR025676">
    <property type="entry name" value="Clr5_dom"/>
</dbReference>
<name>A0AAN6V1X6_9PEZI</name>
<dbReference type="RefSeq" id="XP_062635931.1">
    <property type="nucleotide sequence ID" value="XM_062777591.1"/>
</dbReference>